<evidence type="ECO:0000256" key="1">
    <source>
        <dbReference type="PROSITE-ProRule" id="PRU00169"/>
    </source>
</evidence>
<dbReference type="PROSITE" id="PS50110">
    <property type="entry name" value="RESPONSE_REGULATORY"/>
    <property type="match status" value="1"/>
</dbReference>
<dbReference type="Proteomes" id="UP000753802">
    <property type="component" value="Unassembled WGS sequence"/>
</dbReference>
<dbReference type="InterPro" id="IPR052893">
    <property type="entry name" value="TCS_response_regulator"/>
</dbReference>
<evidence type="ECO:0000313" key="4">
    <source>
        <dbReference type="Proteomes" id="UP000753802"/>
    </source>
</evidence>
<dbReference type="PANTHER" id="PTHR44520:SF2">
    <property type="entry name" value="RESPONSE REGULATOR RCP1"/>
    <property type="match status" value="1"/>
</dbReference>
<dbReference type="SUPFAM" id="SSF52172">
    <property type="entry name" value="CheY-like"/>
    <property type="match status" value="1"/>
</dbReference>
<sequence length="141" mass="15905">MTENLSESISLPPIVVIDDDQEDLDLIRLIGRKLQSPNELLLFNNPVTALDYLQRASQEPALIICDVNMPLINGFQFRSRLLETLPSFLQVPFYFLSTSKSPLETQHAQELKVSGYYQKSGSFEGFRDTLKTILMLAGIAI</sequence>
<proteinExistence type="predicted"/>
<feature type="domain" description="Response regulatory" evidence="2">
    <location>
        <begin position="13"/>
        <end position="134"/>
    </location>
</feature>
<protein>
    <submittedName>
        <fullName evidence="3">Response regulator</fullName>
    </submittedName>
</protein>
<organism evidence="3 4">
    <name type="scientific">Sediminibacterium roseum</name>
    <dbReference type="NCBI Taxonomy" id="1978412"/>
    <lineage>
        <taxon>Bacteria</taxon>
        <taxon>Pseudomonadati</taxon>
        <taxon>Bacteroidota</taxon>
        <taxon>Chitinophagia</taxon>
        <taxon>Chitinophagales</taxon>
        <taxon>Chitinophagaceae</taxon>
        <taxon>Sediminibacterium</taxon>
    </lineage>
</organism>
<dbReference type="PANTHER" id="PTHR44520">
    <property type="entry name" value="RESPONSE REGULATOR RCP1-RELATED"/>
    <property type="match status" value="1"/>
</dbReference>
<accession>A0ABW9ZU27</accession>
<feature type="modified residue" description="4-aspartylphosphate" evidence="1">
    <location>
        <position position="66"/>
    </location>
</feature>
<name>A0ABW9ZU27_9BACT</name>
<dbReference type="RefSeq" id="WP_161818959.1">
    <property type="nucleotide sequence ID" value="NZ_JAACJS010000015.1"/>
</dbReference>
<dbReference type="Pfam" id="PF00072">
    <property type="entry name" value="Response_reg"/>
    <property type="match status" value="1"/>
</dbReference>
<dbReference type="EMBL" id="JAACJS010000015">
    <property type="protein sequence ID" value="NCI50641.1"/>
    <property type="molecule type" value="Genomic_DNA"/>
</dbReference>
<keyword evidence="4" id="KW-1185">Reference proteome</keyword>
<evidence type="ECO:0000259" key="2">
    <source>
        <dbReference type="PROSITE" id="PS50110"/>
    </source>
</evidence>
<gene>
    <name evidence="3" type="ORF">GWC95_11950</name>
</gene>
<dbReference type="InterPro" id="IPR001789">
    <property type="entry name" value="Sig_transdc_resp-reg_receiver"/>
</dbReference>
<dbReference type="InterPro" id="IPR011006">
    <property type="entry name" value="CheY-like_superfamily"/>
</dbReference>
<reference evidence="3 4" key="1">
    <citation type="submission" date="2020-01" db="EMBL/GenBank/DDBJ databases">
        <title>Genome analysis.</title>
        <authorList>
            <person name="Wu S."/>
            <person name="Wang G."/>
        </authorList>
    </citation>
    <scope>NUCLEOTIDE SEQUENCE [LARGE SCALE GENOMIC DNA]</scope>
    <source>
        <strain evidence="3 4">SYL130</strain>
    </source>
</reference>
<dbReference type="SMART" id="SM00448">
    <property type="entry name" value="REC"/>
    <property type="match status" value="1"/>
</dbReference>
<keyword evidence="1" id="KW-0597">Phosphoprotein</keyword>
<dbReference type="Gene3D" id="3.40.50.2300">
    <property type="match status" value="1"/>
</dbReference>
<comment type="caution">
    <text evidence="3">The sequence shown here is derived from an EMBL/GenBank/DDBJ whole genome shotgun (WGS) entry which is preliminary data.</text>
</comment>
<evidence type="ECO:0000313" key="3">
    <source>
        <dbReference type="EMBL" id="NCI50641.1"/>
    </source>
</evidence>